<dbReference type="EMBL" id="CAAALY010005543">
    <property type="protein sequence ID" value="VEL09135.1"/>
    <property type="molecule type" value="Genomic_DNA"/>
</dbReference>
<dbReference type="Proteomes" id="UP000784294">
    <property type="component" value="Unassembled WGS sequence"/>
</dbReference>
<feature type="compositionally biased region" description="Low complexity" evidence="1">
    <location>
        <begin position="47"/>
        <end position="68"/>
    </location>
</feature>
<sequence>MVTSAHSSSQNDFYATTPPSVACMSVAGEDIHLLNSDQDVPVLSSRLSELAEEASSTSLTSGASTPSLPHNKKAPSPDDCFSPSWILRRHPSRADRSDQ</sequence>
<name>A0A448WDL4_9PLAT</name>
<accession>A0A448WDL4</accession>
<evidence type="ECO:0000313" key="3">
    <source>
        <dbReference type="Proteomes" id="UP000784294"/>
    </source>
</evidence>
<evidence type="ECO:0000313" key="2">
    <source>
        <dbReference type="EMBL" id="VEL09135.1"/>
    </source>
</evidence>
<reference evidence="2" key="1">
    <citation type="submission" date="2018-11" db="EMBL/GenBank/DDBJ databases">
        <authorList>
            <consortium name="Pathogen Informatics"/>
        </authorList>
    </citation>
    <scope>NUCLEOTIDE SEQUENCE</scope>
</reference>
<proteinExistence type="predicted"/>
<organism evidence="2 3">
    <name type="scientific">Protopolystoma xenopodis</name>
    <dbReference type="NCBI Taxonomy" id="117903"/>
    <lineage>
        <taxon>Eukaryota</taxon>
        <taxon>Metazoa</taxon>
        <taxon>Spiralia</taxon>
        <taxon>Lophotrochozoa</taxon>
        <taxon>Platyhelminthes</taxon>
        <taxon>Monogenea</taxon>
        <taxon>Polyopisthocotylea</taxon>
        <taxon>Polystomatidea</taxon>
        <taxon>Polystomatidae</taxon>
        <taxon>Protopolystoma</taxon>
    </lineage>
</organism>
<evidence type="ECO:0000256" key="1">
    <source>
        <dbReference type="SAM" id="MobiDB-lite"/>
    </source>
</evidence>
<comment type="caution">
    <text evidence="2">The sequence shown here is derived from an EMBL/GenBank/DDBJ whole genome shotgun (WGS) entry which is preliminary data.</text>
</comment>
<feature type="region of interest" description="Disordered" evidence="1">
    <location>
        <begin position="47"/>
        <end position="99"/>
    </location>
</feature>
<protein>
    <submittedName>
        <fullName evidence="2">Uncharacterized protein</fullName>
    </submittedName>
</protein>
<gene>
    <name evidence="2" type="ORF">PXEA_LOCUS2575</name>
</gene>
<dbReference type="AlphaFoldDB" id="A0A448WDL4"/>
<keyword evidence="3" id="KW-1185">Reference proteome</keyword>